<dbReference type="EMBL" id="PSQE01000005">
    <property type="protein sequence ID" value="RHN53508.1"/>
    <property type="molecule type" value="Genomic_DNA"/>
</dbReference>
<evidence type="ECO:0000256" key="11">
    <source>
        <dbReference type="ARBA" id="ARBA00022833"/>
    </source>
</evidence>
<feature type="chain" id="PRO_5014573447" description="RING-type E3 ubiquitin transferase" evidence="17">
    <location>
        <begin position="23"/>
        <end position="396"/>
    </location>
</feature>
<keyword evidence="7" id="KW-0479">Metal-binding</keyword>
<keyword evidence="8 17" id="KW-0732">Signal</keyword>
<dbReference type="Gene3D" id="3.30.40.10">
    <property type="entry name" value="Zinc/RING finger domain, C3HC4 (zinc finger)"/>
    <property type="match status" value="1"/>
</dbReference>
<dbReference type="PANTHER" id="PTHR46279">
    <property type="entry name" value="RING/U-BOX SUPERFAMILY PROTEIN"/>
    <property type="match status" value="1"/>
</dbReference>
<comment type="similarity">
    <text evidence="14">Belongs to the RING-type zinc finger family. ATL subfamily.</text>
</comment>
<dbReference type="InterPro" id="IPR001841">
    <property type="entry name" value="Znf_RING"/>
</dbReference>
<evidence type="ECO:0000256" key="7">
    <source>
        <dbReference type="ARBA" id="ARBA00022723"/>
    </source>
</evidence>
<evidence type="ECO:0000313" key="20">
    <source>
        <dbReference type="EMBL" id="RHN53508.1"/>
    </source>
</evidence>
<dbReference type="GO" id="GO:0061630">
    <property type="term" value="F:ubiquitin protein ligase activity"/>
    <property type="evidence" value="ECO:0007669"/>
    <property type="project" value="UniProtKB-EC"/>
</dbReference>
<keyword evidence="9 15" id="KW-0863">Zinc-finger</keyword>
<evidence type="ECO:0000259" key="18">
    <source>
        <dbReference type="PROSITE" id="PS50089"/>
    </source>
</evidence>
<dbReference type="PANTHER" id="PTHR46279:SF31">
    <property type="entry name" value="RING-H2 FINGER PROTEIN ATL20-LIKE ISOFORM X1"/>
    <property type="match status" value="1"/>
</dbReference>
<dbReference type="PaxDb" id="3880-AES93942"/>
<dbReference type="Proteomes" id="UP000265566">
    <property type="component" value="Chromosome 5"/>
</dbReference>
<evidence type="ECO:0000256" key="9">
    <source>
        <dbReference type="ARBA" id="ARBA00022771"/>
    </source>
</evidence>
<comment type="catalytic activity">
    <reaction evidence="1">
        <text>S-ubiquitinyl-[E2 ubiquitin-conjugating enzyme]-L-cysteine + [acceptor protein]-L-lysine = [E2 ubiquitin-conjugating enzyme]-L-cysteine + N(6)-ubiquitinyl-[acceptor protein]-L-lysine.</text>
        <dbReference type="EC" id="2.3.2.27"/>
    </reaction>
</comment>
<reference evidence="19 22" key="1">
    <citation type="journal article" date="2011" name="Nature">
        <title>The Medicago genome provides insight into the evolution of rhizobial symbioses.</title>
        <authorList>
            <person name="Young N.D."/>
            <person name="Debelle F."/>
            <person name="Oldroyd G.E."/>
            <person name="Geurts R."/>
            <person name="Cannon S.B."/>
            <person name="Udvardi M.K."/>
            <person name="Benedito V.A."/>
            <person name="Mayer K.F."/>
            <person name="Gouzy J."/>
            <person name="Schoof H."/>
            <person name="Van de Peer Y."/>
            <person name="Proost S."/>
            <person name="Cook D.R."/>
            <person name="Meyers B.C."/>
            <person name="Spannagl M."/>
            <person name="Cheung F."/>
            <person name="De Mita S."/>
            <person name="Krishnakumar V."/>
            <person name="Gundlach H."/>
            <person name="Zhou S."/>
            <person name="Mudge J."/>
            <person name="Bharti A.K."/>
            <person name="Murray J.D."/>
            <person name="Naoumkina M.A."/>
            <person name="Rosen B."/>
            <person name="Silverstein K.A."/>
            <person name="Tang H."/>
            <person name="Rombauts S."/>
            <person name="Zhao P.X."/>
            <person name="Zhou P."/>
            <person name="Barbe V."/>
            <person name="Bardou P."/>
            <person name="Bechner M."/>
            <person name="Bellec A."/>
            <person name="Berger A."/>
            <person name="Berges H."/>
            <person name="Bidwell S."/>
            <person name="Bisseling T."/>
            <person name="Choisne N."/>
            <person name="Couloux A."/>
            <person name="Denny R."/>
            <person name="Deshpande S."/>
            <person name="Dai X."/>
            <person name="Doyle J.J."/>
            <person name="Dudez A.M."/>
            <person name="Farmer A.D."/>
            <person name="Fouteau S."/>
            <person name="Franken C."/>
            <person name="Gibelin C."/>
            <person name="Gish J."/>
            <person name="Goldstein S."/>
            <person name="Gonzalez A.J."/>
            <person name="Green P.J."/>
            <person name="Hallab A."/>
            <person name="Hartog M."/>
            <person name="Hua A."/>
            <person name="Humphray S.J."/>
            <person name="Jeong D.H."/>
            <person name="Jing Y."/>
            <person name="Jocker A."/>
            <person name="Kenton S.M."/>
            <person name="Kim D.J."/>
            <person name="Klee K."/>
            <person name="Lai H."/>
            <person name="Lang C."/>
            <person name="Lin S."/>
            <person name="Macmil S.L."/>
            <person name="Magdelenat G."/>
            <person name="Matthews L."/>
            <person name="McCorrison J."/>
            <person name="Monaghan E.L."/>
            <person name="Mun J.H."/>
            <person name="Najar F.Z."/>
            <person name="Nicholson C."/>
            <person name="Noirot C."/>
            <person name="O'Bleness M."/>
            <person name="Paule C.R."/>
            <person name="Poulain J."/>
            <person name="Prion F."/>
            <person name="Qin B."/>
            <person name="Qu C."/>
            <person name="Retzel E.F."/>
            <person name="Riddle C."/>
            <person name="Sallet E."/>
            <person name="Samain S."/>
            <person name="Samson N."/>
            <person name="Sanders I."/>
            <person name="Saurat O."/>
            <person name="Scarpelli C."/>
            <person name="Schiex T."/>
            <person name="Segurens B."/>
            <person name="Severin A.J."/>
            <person name="Sherrier D.J."/>
            <person name="Shi R."/>
            <person name="Sims S."/>
            <person name="Singer S.R."/>
            <person name="Sinharoy S."/>
            <person name="Sterck L."/>
            <person name="Viollet A."/>
            <person name="Wang B.B."/>
            <person name="Wang K."/>
            <person name="Wang M."/>
            <person name="Wang X."/>
            <person name="Warfsmann J."/>
            <person name="Weissenbach J."/>
            <person name="White D.D."/>
            <person name="White J.D."/>
            <person name="Wiley G.B."/>
            <person name="Wincker P."/>
            <person name="Xing Y."/>
            <person name="Yang L."/>
            <person name="Yao Z."/>
            <person name="Ying F."/>
            <person name="Zhai J."/>
            <person name="Zhou L."/>
            <person name="Zuber A."/>
            <person name="Denarie J."/>
            <person name="Dixon R.A."/>
            <person name="May G.D."/>
            <person name="Schwartz D.C."/>
            <person name="Rogers J."/>
            <person name="Quetier F."/>
            <person name="Town C.D."/>
            <person name="Roe B.A."/>
        </authorList>
    </citation>
    <scope>NUCLEOTIDE SEQUENCE [LARGE SCALE GENOMIC DNA]</scope>
    <source>
        <strain evidence="19">A17</strain>
        <strain evidence="21 22">cv. Jemalong A17</strain>
    </source>
</reference>
<keyword evidence="13 16" id="KW-0472">Membrane</keyword>
<evidence type="ECO:0000313" key="21">
    <source>
        <dbReference type="EnsemblPlants" id="AES93942"/>
    </source>
</evidence>
<dbReference type="GO" id="GO:0008270">
    <property type="term" value="F:zinc ion binding"/>
    <property type="evidence" value="ECO:0007669"/>
    <property type="project" value="UniProtKB-KW"/>
</dbReference>
<evidence type="ECO:0000256" key="5">
    <source>
        <dbReference type="ARBA" id="ARBA00022679"/>
    </source>
</evidence>
<accession>G7K9B7</accession>
<evidence type="ECO:0000256" key="4">
    <source>
        <dbReference type="ARBA" id="ARBA00012483"/>
    </source>
</evidence>
<dbReference type="Proteomes" id="UP000002051">
    <property type="component" value="Chromosome 5"/>
</dbReference>
<keyword evidence="22" id="KW-1185">Reference proteome</keyword>
<evidence type="ECO:0000256" key="12">
    <source>
        <dbReference type="ARBA" id="ARBA00022989"/>
    </source>
</evidence>
<dbReference type="EMBL" id="CM001221">
    <property type="protein sequence ID" value="AES93942.1"/>
    <property type="molecule type" value="Genomic_DNA"/>
</dbReference>
<evidence type="ECO:0000313" key="19">
    <source>
        <dbReference type="EMBL" id="AES93942.1"/>
    </source>
</evidence>
<dbReference type="InterPro" id="IPR046948">
    <property type="entry name" value="ATL20-22-like"/>
</dbReference>
<keyword evidence="11" id="KW-0862">Zinc</keyword>
<dbReference type="EC" id="2.3.2.27" evidence="4"/>
<proteinExistence type="inferred from homology"/>
<feature type="signal peptide" evidence="17">
    <location>
        <begin position="1"/>
        <end position="22"/>
    </location>
</feature>
<dbReference type="Gramene" id="rna28420">
    <property type="protein sequence ID" value="RHN53508.1"/>
    <property type="gene ID" value="gene28420"/>
</dbReference>
<dbReference type="OrthoDB" id="21204at2759"/>
<dbReference type="Pfam" id="PF13947">
    <property type="entry name" value="GUB_WAK_bind"/>
    <property type="match status" value="1"/>
</dbReference>
<reference evidence="21" key="3">
    <citation type="submission" date="2015-04" db="UniProtKB">
        <authorList>
            <consortium name="EnsemblPlants"/>
        </authorList>
    </citation>
    <scope>IDENTIFICATION</scope>
    <source>
        <strain evidence="21">cv. Jemalong A17</strain>
    </source>
</reference>
<evidence type="ECO:0000256" key="2">
    <source>
        <dbReference type="ARBA" id="ARBA00004167"/>
    </source>
</evidence>
<dbReference type="eggNOG" id="KOG0800">
    <property type="taxonomic scope" value="Eukaryota"/>
</dbReference>
<evidence type="ECO:0000256" key="10">
    <source>
        <dbReference type="ARBA" id="ARBA00022786"/>
    </source>
</evidence>
<evidence type="ECO:0000256" key="14">
    <source>
        <dbReference type="ARBA" id="ARBA00024209"/>
    </source>
</evidence>
<evidence type="ECO:0000256" key="16">
    <source>
        <dbReference type="SAM" id="Phobius"/>
    </source>
</evidence>
<evidence type="ECO:0000256" key="13">
    <source>
        <dbReference type="ARBA" id="ARBA00023136"/>
    </source>
</evidence>
<comment type="pathway">
    <text evidence="3">Protein modification; protein ubiquitination.</text>
</comment>
<keyword evidence="5" id="KW-0808">Transferase</keyword>
<dbReference type="GO" id="GO:0030247">
    <property type="term" value="F:polysaccharide binding"/>
    <property type="evidence" value="ECO:0007669"/>
    <property type="project" value="InterPro"/>
</dbReference>
<dbReference type="InterPro" id="IPR025287">
    <property type="entry name" value="WAK_GUB"/>
</dbReference>
<dbReference type="Pfam" id="PF13639">
    <property type="entry name" value="zf-RING_2"/>
    <property type="match status" value="1"/>
</dbReference>
<feature type="domain" description="RING-type" evidence="18">
    <location>
        <begin position="350"/>
        <end position="392"/>
    </location>
</feature>
<organism evidence="19 22">
    <name type="scientific">Medicago truncatula</name>
    <name type="common">Barrel medic</name>
    <name type="synonym">Medicago tribuloides</name>
    <dbReference type="NCBI Taxonomy" id="3880"/>
    <lineage>
        <taxon>Eukaryota</taxon>
        <taxon>Viridiplantae</taxon>
        <taxon>Streptophyta</taxon>
        <taxon>Embryophyta</taxon>
        <taxon>Tracheophyta</taxon>
        <taxon>Spermatophyta</taxon>
        <taxon>Magnoliopsida</taxon>
        <taxon>eudicotyledons</taxon>
        <taxon>Gunneridae</taxon>
        <taxon>Pentapetalae</taxon>
        <taxon>rosids</taxon>
        <taxon>fabids</taxon>
        <taxon>Fabales</taxon>
        <taxon>Fabaceae</taxon>
        <taxon>Papilionoideae</taxon>
        <taxon>50 kb inversion clade</taxon>
        <taxon>NPAAA clade</taxon>
        <taxon>Hologalegina</taxon>
        <taxon>IRL clade</taxon>
        <taxon>Trifolieae</taxon>
        <taxon>Medicago</taxon>
    </lineage>
</organism>
<evidence type="ECO:0000256" key="8">
    <source>
        <dbReference type="ARBA" id="ARBA00022729"/>
    </source>
</evidence>
<evidence type="ECO:0000256" key="17">
    <source>
        <dbReference type="SAM" id="SignalP"/>
    </source>
</evidence>
<dbReference type="AlphaFoldDB" id="G7K9B7"/>
<dbReference type="OMA" id="CNCIARR"/>
<comment type="subcellular location">
    <subcellularLocation>
        <location evidence="2">Membrane</location>
        <topology evidence="2">Single-pass membrane protein</topology>
    </subcellularLocation>
</comment>
<keyword evidence="6 16" id="KW-0812">Transmembrane</keyword>
<evidence type="ECO:0000256" key="3">
    <source>
        <dbReference type="ARBA" id="ARBA00004906"/>
    </source>
</evidence>
<dbReference type="EnsemblPlants" id="AES93942">
    <property type="protein sequence ID" value="AES93942"/>
    <property type="gene ID" value="MTR_5g009200"/>
</dbReference>
<dbReference type="SUPFAM" id="SSF57850">
    <property type="entry name" value="RING/U-box"/>
    <property type="match status" value="1"/>
</dbReference>
<evidence type="ECO:0000313" key="22">
    <source>
        <dbReference type="Proteomes" id="UP000002051"/>
    </source>
</evidence>
<sequence length="396" mass="45522">MATLRISFIFSIVLLLFHSTKSTTPPQKKFKPPICDKRQYCGTPELGLLFNFPFQLREENQISNNQSDRCVYPGFEVVCKNKQPLITLSNGKEYVIKNISYESQRIWMDDPNDCPPRRFLQNIDLNDDSLFQRDRLYHSTHYENVTFLNCTKNAKEPMFDHLPNNIPCLSNDNYLIMYALQSLLGNLWSPSCHEIGSAKVPVKDKSGQPMVIMEGLYSNLMLRWNTPLCGCKAPQYCGFASDRGLDVTCYGYFDNMPGVNPPSPKHENIYFFEVVWGVTGILLLMGVTLSLCKDRQQNHIQQTQTIIIIEPSDREPSWFVFGLDHSRIEQYPKIQLVESGQLPKSIDNVCSICLGEYKPMETLRSIPQCNHHFHADCIDVWLKMNATCPLCRNLPE</sequence>
<dbReference type="KEGG" id="mtr:11436218"/>
<reference evidence="20" key="4">
    <citation type="journal article" date="2018" name="Nat. Plants">
        <title>Whole-genome landscape of Medicago truncatula symbiotic genes.</title>
        <authorList>
            <person name="Pecrix Y."/>
            <person name="Gamas P."/>
            <person name="Carrere S."/>
        </authorList>
    </citation>
    <scope>NUCLEOTIDE SEQUENCE</scope>
    <source>
        <tissue evidence="20">Leaves</tissue>
    </source>
</reference>
<dbReference type="GO" id="GO:0016020">
    <property type="term" value="C:membrane"/>
    <property type="evidence" value="ECO:0007669"/>
    <property type="project" value="UniProtKB-SubCell"/>
</dbReference>
<protein>
    <recommendedName>
        <fullName evidence="4">RING-type E3 ubiquitin transferase</fullName>
        <ecNumber evidence="4">2.3.2.27</ecNumber>
    </recommendedName>
</protein>
<dbReference type="PROSITE" id="PS50089">
    <property type="entry name" value="ZF_RING_2"/>
    <property type="match status" value="1"/>
</dbReference>
<reference evidence="19 22" key="2">
    <citation type="journal article" date="2014" name="BMC Genomics">
        <title>An improved genome release (version Mt4.0) for the model legume Medicago truncatula.</title>
        <authorList>
            <person name="Tang H."/>
            <person name="Krishnakumar V."/>
            <person name="Bidwell S."/>
            <person name="Rosen B."/>
            <person name="Chan A."/>
            <person name="Zhou S."/>
            <person name="Gentzbittel L."/>
            <person name="Childs K.L."/>
            <person name="Yandell M."/>
            <person name="Gundlach H."/>
            <person name="Mayer K.F."/>
            <person name="Schwartz D.C."/>
            <person name="Town C.D."/>
        </authorList>
    </citation>
    <scope>GENOME REANNOTATION</scope>
    <source>
        <strain evidence="21 22">cv. Jemalong A17</strain>
    </source>
</reference>
<name>G7K9B7_MEDTR</name>
<evidence type="ECO:0000256" key="15">
    <source>
        <dbReference type="PROSITE-ProRule" id="PRU00175"/>
    </source>
</evidence>
<feature type="transmembrane region" description="Helical" evidence="16">
    <location>
        <begin position="269"/>
        <end position="292"/>
    </location>
</feature>
<gene>
    <name evidence="21" type="primary">11436218</name>
    <name evidence="19" type="ordered locus">MTR_5g009200</name>
    <name evidence="20" type="ORF">MtrunA17_Chr5g0396601</name>
</gene>
<evidence type="ECO:0000256" key="6">
    <source>
        <dbReference type="ARBA" id="ARBA00022692"/>
    </source>
</evidence>
<dbReference type="InterPro" id="IPR013083">
    <property type="entry name" value="Znf_RING/FYVE/PHD"/>
</dbReference>
<keyword evidence="12 16" id="KW-1133">Transmembrane helix</keyword>
<keyword evidence="10" id="KW-0833">Ubl conjugation pathway</keyword>
<dbReference type="HOGENOM" id="CLU_046769_0_0_1"/>
<evidence type="ECO:0000256" key="1">
    <source>
        <dbReference type="ARBA" id="ARBA00000900"/>
    </source>
</evidence>
<dbReference type="CDD" id="cd16461">
    <property type="entry name" value="RING-H2_EL5-like"/>
    <property type="match status" value="1"/>
</dbReference>
<dbReference type="SMART" id="SM00184">
    <property type="entry name" value="RING"/>
    <property type="match status" value="1"/>
</dbReference>